<evidence type="ECO:0000313" key="2">
    <source>
        <dbReference type="EMBL" id="MER2248834.1"/>
    </source>
</evidence>
<gene>
    <name evidence="2" type="ORF">ABS772_02790</name>
</gene>
<dbReference type="Proteomes" id="UP001480955">
    <property type="component" value="Unassembled WGS sequence"/>
</dbReference>
<keyword evidence="3" id="KW-1185">Reference proteome</keyword>
<accession>A0ABV1QHH8</accession>
<name>A0ABV1QHH8_9HYPH</name>
<evidence type="ECO:0000313" key="3">
    <source>
        <dbReference type="Proteomes" id="UP001480955"/>
    </source>
</evidence>
<dbReference type="RefSeq" id="WP_350392004.1">
    <property type="nucleotide sequence ID" value="NZ_JBELQE010000021.1"/>
</dbReference>
<dbReference type="PROSITE" id="PS51257">
    <property type="entry name" value="PROKAR_LIPOPROTEIN"/>
    <property type="match status" value="1"/>
</dbReference>
<comment type="caution">
    <text evidence="2">The sequence shown here is derived from an EMBL/GenBank/DDBJ whole genome shotgun (WGS) entry which is preliminary data.</text>
</comment>
<feature type="region of interest" description="Disordered" evidence="1">
    <location>
        <begin position="77"/>
        <end position="121"/>
    </location>
</feature>
<evidence type="ECO:0008006" key="4">
    <source>
        <dbReference type="Google" id="ProtNLM"/>
    </source>
</evidence>
<proteinExistence type="predicted"/>
<evidence type="ECO:0000256" key="1">
    <source>
        <dbReference type="SAM" id="MobiDB-lite"/>
    </source>
</evidence>
<protein>
    <recommendedName>
        <fullName evidence="4">GATA-type domain-containing protein</fullName>
    </recommendedName>
</protein>
<organism evidence="2 3">
    <name type="scientific">Methylorubrum podarium</name>
    <dbReference type="NCBI Taxonomy" id="200476"/>
    <lineage>
        <taxon>Bacteria</taxon>
        <taxon>Pseudomonadati</taxon>
        <taxon>Pseudomonadota</taxon>
        <taxon>Alphaproteobacteria</taxon>
        <taxon>Hyphomicrobiales</taxon>
        <taxon>Methylobacteriaceae</taxon>
        <taxon>Methylorubrum</taxon>
    </lineage>
</organism>
<sequence length="121" mass="12412">MGARRTLDAAAPDADGAILLSAWTFACAACGSPAVTWPSDPTAEAAIACGGCARPLGTLAAFRAGIERVLAAHPLVEYRPGPQDLPRPRSQPPPEAGSDEQDVARAQLGLVGVGEPERVRS</sequence>
<dbReference type="EMBL" id="JBELQE010000021">
    <property type="protein sequence ID" value="MER2248834.1"/>
    <property type="molecule type" value="Genomic_DNA"/>
</dbReference>
<feature type="compositionally biased region" description="Pro residues" evidence="1">
    <location>
        <begin position="83"/>
        <end position="95"/>
    </location>
</feature>
<reference evidence="2 3" key="1">
    <citation type="submission" date="2024-06" db="EMBL/GenBank/DDBJ databases">
        <authorList>
            <person name="Campbell A.G."/>
        </authorList>
    </citation>
    <scope>NUCLEOTIDE SEQUENCE [LARGE SCALE GENOMIC DNA]</scope>
    <source>
        <strain evidence="2 3">EM12</strain>
    </source>
</reference>